<reference evidence="1" key="2">
    <citation type="journal article" date="2022" name="New Phytol.">
        <title>Evolutionary transition to the ectomycorrhizal habit in the genomes of a hyperdiverse lineage of mushroom-forming fungi.</title>
        <authorList>
            <person name="Looney B."/>
            <person name="Miyauchi S."/>
            <person name="Morin E."/>
            <person name="Drula E."/>
            <person name="Courty P.E."/>
            <person name="Kohler A."/>
            <person name="Kuo A."/>
            <person name="LaButti K."/>
            <person name="Pangilinan J."/>
            <person name="Lipzen A."/>
            <person name="Riley R."/>
            <person name="Andreopoulos W."/>
            <person name="He G."/>
            <person name="Johnson J."/>
            <person name="Nolan M."/>
            <person name="Tritt A."/>
            <person name="Barry K.W."/>
            <person name="Grigoriev I.V."/>
            <person name="Nagy L.G."/>
            <person name="Hibbett D."/>
            <person name="Henrissat B."/>
            <person name="Matheny P.B."/>
            <person name="Labbe J."/>
            <person name="Martin F.M."/>
        </authorList>
    </citation>
    <scope>NUCLEOTIDE SEQUENCE</scope>
    <source>
        <strain evidence="1">FP105234-sp</strain>
    </source>
</reference>
<protein>
    <submittedName>
        <fullName evidence="1">Cytochrome P450</fullName>
    </submittedName>
</protein>
<sequence>MTSERILLTPASSVFLHARFTLVCGAFVAVLLLVIVRYRNSPWRKLPPGPRGLPILGHVLDMRGQYWLKFADWNRAYGDVFSLNAFGNPILVINSLKAATDLLERRAAIYSDRPRLIAGGEVMCGGQVFALQNSGPHWRRIRKATHEALNDKGVWERMEHDKVNEAITLALGLLNQPIHYRDHIHRTSASFILSATYGTPLITSKDDALVKVSDEWIERFARENALGAHLVDTFPLLEYVPRRFAKWRRQMEAFFERDTRRFAGLLKGVQTDMDAGVERPSFASVVLQSDETRSNLSPLEKAWTVGFMYAAGTDTMSTTLEWWMIAMIVHPDAQARAQAEIDTVVGRGRIPTAADLPNLPYVRATVRETLRWRPVSPTGLPHNTSEDDWYEGMFIPKGTTVIPNVWAMNREPYGADADNFEPARHLDAQGEMAAAPADTREEGHVTYGFGRRICVGRQLANAALTMHAAMTLWACSLGHAKDENGRDIPVDVDEVCVAGLAVHPRPFQFNIVPRFSDATHTLIEERDMRAH</sequence>
<keyword evidence="2" id="KW-1185">Reference proteome</keyword>
<reference evidence="1" key="1">
    <citation type="submission" date="2021-02" db="EMBL/GenBank/DDBJ databases">
        <authorList>
            <consortium name="DOE Joint Genome Institute"/>
            <person name="Ahrendt S."/>
            <person name="Looney B.P."/>
            <person name="Miyauchi S."/>
            <person name="Morin E."/>
            <person name="Drula E."/>
            <person name="Courty P.E."/>
            <person name="Chicoki N."/>
            <person name="Fauchery L."/>
            <person name="Kohler A."/>
            <person name="Kuo A."/>
            <person name="Labutti K."/>
            <person name="Pangilinan J."/>
            <person name="Lipzen A."/>
            <person name="Riley R."/>
            <person name="Andreopoulos W."/>
            <person name="He G."/>
            <person name="Johnson J."/>
            <person name="Barry K.W."/>
            <person name="Grigoriev I.V."/>
            <person name="Nagy L."/>
            <person name="Hibbett D."/>
            <person name="Henrissat B."/>
            <person name="Matheny P.B."/>
            <person name="Labbe J."/>
            <person name="Martin F."/>
        </authorList>
    </citation>
    <scope>NUCLEOTIDE SEQUENCE</scope>
    <source>
        <strain evidence="1">FP105234-sp</strain>
    </source>
</reference>
<name>A0ACB8RTY1_9AGAM</name>
<evidence type="ECO:0000313" key="1">
    <source>
        <dbReference type="EMBL" id="KAI0047593.1"/>
    </source>
</evidence>
<accession>A0ACB8RTY1</accession>
<organism evidence="1 2">
    <name type="scientific">Auriscalpium vulgare</name>
    <dbReference type="NCBI Taxonomy" id="40419"/>
    <lineage>
        <taxon>Eukaryota</taxon>
        <taxon>Fungi</taxon>
        <taxon>Dikarya</taxon>
        <taxon>Basidiomycota</taxon>
        <taxon>Agaricomycotina</taxon>
        <taxon>Agaricomycetes</taxon>
        <taxon>Russulales</taxon>
        <taxon>Auriscalpiaceae</taxon>
        <taxon>Auriscalpium</taxon>
    </lineage>
</organism>
<comment type="caution">
    <text evidence="1">The sequence shown here is derived from an EMBL/GenBank/DDBJ whole genome shotgun (WGS) entry which is preliminary data.</text>
</comment>
<gene>
    <name evidence="1" type="ORF">FA95DRAFT_1492332</name>
</gene>
<proteinExistence type="predicted"/>
<dbReference type="Proteomes" id="UP000814033">
    <property type="component" value="Unassembled WGS sequence"/>
</dbReference>
<dbReference type="EMBL" id="MU275901">
    <property type="protein sequence ID" value="KAI0047593.1"/>
    <property type="molecule type" value="Genomic_DNA"/>
</dbReference>
<evidence type="ECO:0000313" key="2">
    <source>
        <dbReference type="Proteomes" id="UP000814033"/>
    </source>
</evidence>